<dbReference type="PANTHER" id="PTHR23542:SF1">
    <property type="entry name" value="MAJOR FACILITATOR SUPERFAMILY (MFS) PROFILE DOMAIN-CONTAINING PROTEIN"/>
    <property type="match status" value="1"/>
</dbReference>
<evidence type="ECO:0000313" key="7">
    <source>
        <dbReference type="EMBL" id="MFC3761123.1"/>
    </source>
</evidence>
<dbReference type="Pfam" id="PF07690">
    <property type="entry name" value="MFS_1"/>
    <property type="match status" value="1"/>
</dbReference>
<organism evidence="7 8">
    <name type="scientific">Tenggerimyces flavus</name>
    <dbReference type="NCBI Taxonomy" id="1708749"/>
    <lineage>
        <taxon>Bacteria</taxon>
        <taxon>Bacillati</taxon>
        <taxon>Actinomycetota</taxon>
        <taxon>Actinomycetes</taxon>
        <taxon>Propionibacteriales</taxon>
        <taxon>Nocardioidaceae</taxon>
        <taxon>Tenggerimyces</taxon>
    </lineage>
</organism>
<feature type="transmembrane region" description="Helical" evidence="5">
    <location>
        <begin position="363"/>
        <end position="381"/>
    </location>
</feature>
<gene>
    <name evidence="7" type="ORF">ACFOUW_09750</name>
</gene>
<keyword evidence="8" id="KW-1185">Reference proteome</keyword>
<name>A0ABV7YAD0_9ACTN</name>
<evidence type="ECO:0000313" key="8">
    <source>
        <dbReference type="Proteomes" id="UP001595699"/>
    </source>
</evidence>
<dbReference type="Gene3D" id="1.20.1250.20">
    <property type="entry name" value="MFS general substrate transporter like domains"/>
    <property type="match status" value="1"/>
</dbReference>
<feature type="domain" description="Major facilitator superfamily (MFS) profile" evidence="6">
    <location>
        <begin position="210"/>
        <end position="399"/>
    </location>
</feature>
<keyword evidence="2 5" id="KW-0812">Transmembrane</keyword>
<evidence type="ECO:0000259" key="6">
    <source>
        <dbReference type="PROSITE" id="PS50850"/>
    </source>
</evidence>
<reference evidence="8" key="1">
    <citation type="journal article" date="2019" name="Int. J. Syst. Evol. Microbiol.">
        <title>The Global Catalogue of Microorganisms (GCM) 10K type strain sequencing project: providing services to taxonomists for standard genome sequencing and annotation.</title>
        <authorList>
            <consortium name="The Broad Institute Genomics Platform"/>
            <consortium name="The Broad Institute Genome Sequencing Center for Infectious Disease"/>
            <person name="Wu L."/>
            <person name="Ma J."/>
        </authorList>
    </citation>
    <scope>NUCLEOTIDE SEQUENCE [LARGE SCALE GENOMIC DNA]</scope>
    <source>
        <strain evidence="8">CGMCC 4.7241</strain>
    </source>
</reference>
<sequence length="399" mass="40150">MFRPYVRLLRVPGAALPALASFVGALPIGMLTLSVLLFVRSSTGSFALAGAVSGALTAGNAIGLLLQGRLIDRYGQPRVLVPTGLACLGSLVLLVISARAPLSWLMLLAFVAGACIPAVLSCMRVLWPELVAERDRRDTAYAMLSMQFQVALILGPLVVSALLLVARPAVAVLVAGVMAGGAGILFAATPASRRWQPPKRSRTRRGSNAGARTLLVGGVLAGLSAGLLAVGIPAAAVATGTASFAGVLFAALSAGELVGGAAYGAKAWRTPHVRRLLGAQLLGTGALLLAAAAAGWPLALLAALAVLGLVLTPAAISSSALLDDVAQAGSLTQAYTSIVAASLVGAAAGNALGGWIVAQFAPWTPFAVAAVTLAVAALWTASRRFSLQLSRTAGSSTDA</sequence>
<dbReference type="SUPFAM" id="SSF103473">
    <property type="entry name" value="MFS general substrate transporter"/>
    <property type="match status" value="1"/>
</dbReference>
<accession>A0ABV7YAD0</accession>
<feature type="transmembrane region" description="Helical" evidence="5">
    <location>
        <begin position="276"/>
        <end position="294"/>
    </location>
</feature>
<proteinExistence type="predicted"/>
<feature type="transmembrane region" description="Helical" evidence="5">
    <location>
        <begin position="79"/>
        <end position="98"/>
    </location>
</feature>
<feature type="transmembrane region" description="Helical" evidence="5">
    <location>
        <begin position="334"/>
        <end position="357"/>
    </location>
</feature>
<feature type="transmembrane region" description="Helical" evidence="5">
    <location>
        <begin position="12"/>
        <end position="39"/>
    </location>
</feature>
<dbReference type="RefSeq" id="WP_205117339.1">
    <property type="nucleotide sequence ID" value="NZ_JAFBCM010000001.1"/>
</dbReference>
<evidence type="ECO:0000256" key="3">
    <source>
        <dbReference type="ARBA" id="ARBA00022989"/>
    </source>
</evidence>
<evidence type="ECO:0000256" key="5">
    <source>
        <dbReference type="SAM" id="Phobius"/>
    </source>
</evidence>
<feature type="transmembrane region" description="Helical" evidence="5">
    <location>
        <begin position="213"/>
        <end position="236"/>
    </location>
</feature>
<dbReference type="InterPro" id="IPR036259">
    <property type="entry name" value="MFS_trans_sf"/>
</dbReference>
<feature type="transmembrane region" description="Helical" evidence="5">
    <location>
        <begin position="300"/>
        <end position="322"/>
    </location>
</feature>
<evidence type="ECO:0000256" key="2">
    <source>
        <dbReference type="ARBA" id="ARBA00022692"/>
    </source>
</evidence>
<evidence type="ECO:0000256" key="4">
    <source>
        <dbReference type="ARBA" id="ARBA00023136"/>
    </source>
</evidence>
<dbReference type="PROSITE" id="PS50850">
    <property type="entry name" value="MFS"/>
    <property type="match status" value="1"/>
</dbReference>
<feature type="transmembrane region" description="Helical" evidence="5">
    <location>
        <begin position="45"/>
        <end position="67"/>
    </location>
</feature>
<dbReference type="PANTHER" id="PTHR23542">
    <property type="match status" value="1"/>
</dbReference>
<dbReference type="EMBL" id="JBHRZH010000006">
    <property type="protein sequence ID" value="MFC3761123.1"/>
    <property type="molecule type" value="Genomic_DNA"/>
</dbReference>
<feature type="transmembrane region" description="Helical" evidence="5">
    <location>
        <begin position="104"/>
        <end position="127"/>
    </location>
</feature>
<feature type="transmembrane region" description="Helical" evidence="5">
    <location>
        <begin position="170"/>
        <end position="192"/>
    </location>
</feature>
<dbReference type="InterPro" id="IPR011701">
    <property type="entry name" value="MFS"/>
</dbReference>
<keyword evidence="4 5" id="KW-0472">Membrane</keyword>
<keyword evidence="3 5" id="KW-1133">Transmembrane helix</keyword>
<feature type="transmembrane region" description="Helical" evidence="5">
    <location>
        <begin position="139"/>
        <end position="164"/>
    </location>
</feature>
<feature type="transmembrane region" description="Helical" evidence="5">
    <location>
        <begin position="242"/>
        <end position="264"/>
    </location>
</feature>
<comment type="subcellular location">
    <subcellularLocation>
        <location evidence="1">Cell membrane</location>
        <topology evidence="1">Multi-pass membrane protein</topology>
    </subcellularLocation>
</comment>
<dbReference type="InterPro" id="IPR020846">
    <property type="entry name" value="MFS_dom"/>
</dbReference>
<dbReference type="Proteomes" id="UP001595699">
    <property type="component" value="Unassembled WGS sequence"/>
</dbReference>
<comment type="caution">
    <text evidence="7">The sequence shown here is derived from an EMBL/GenBank/DDBJ whole genome shotgun (WGS) entry which is preliminary data.</text>
</comment>
<protein>
    <submittedName>
        <fullName evidence="7">MFS transporter</fullName>
    </submittedName>
</protein>
<evidence type="ECO:0000256" key="1">
    <source>
        <dbReference type="ARBA" id="ARBA00004651"/>
    </source>
</evidence>